<name>A0ABR2HEM7_9EUKA</name>
<feature type="transmembrane region" description="Helical" evidence="1">
    <location>
        <begin position="79"/>
        <end position="105"/>
    </location>
</feature>
<reference evidence="2 3" key="1">
    <citation type="submission" date="2024-04" db="EMBL/GenBank/DDBJ databases">
        <title>Tritrichomonas musculus Genome.</title>
        <authorList>
            <person name="Alves-Ferreira E."/>
            <person name="Grigg M."/>
            <person name="Lorenzi H."/>
            <person name="Galac M."/>
        </authorList>
    </citation>
    <scope>NUCLEOTIDE SEQUENCE [LARGE SCALE GENOMIC DNA]</scope>
    <source>
        <strain evidence="2 3">EAF2021</strain>
    </source>
</reference>
<keyword evidence="1" id="KW-0472">Membrane</keyword>
<organism evidence="2 3">
    <name type="scientific">Tritrichomonas musculus</name>
    <dbReference type="NCBI Taxonomy" id="1915356"/>
    <lineage>
        <taxon>Eukaryota</taxon>
        <taxon>Metamonada</taxon>
        <taxon>Parabasalia</taxon>
        <taxon>Tritrichomonadida</taxon>
        <taxon>Tritrichomonadidae</taxon>
        <taxon>Tritrichomonas</taxon>
    </lineage>
</organism>
<gene>
    <name evidence="2" type="ORF">M9Y10_021363</name>
</gene>
<dbReference type="EMBL" id="JAPFFF010000031">
    <property type="protein sequence ID" value="KAK8845181.1"/>
    <property type="molecule type" value="Genomic_DNA"/>
</dbReference>
<sequence>MTSIISVIVASQYAIKRENNLKCLNYIFDGYKGALNWSVNQSLETQNNLEEWHSNMLNKAFKKNGDASEYYCYQVGIPALLFAVIFFVDYIVMIPLGCLGSILSIGD</sequence>
<evidence type="ECO:0000313" key="2">
    <source>
        <dbReference type="EMBL" id="KAK8845181.1"/>
    </source>
</evidence>
<protein>
    <submittedName>
        <fullName evidence="2">Uncharacterized protein</fullName>
    </submittedName>
</protein>
<evidence type="ECO:0000256" key="1">
    <source>
        <dbReference type="SAM" id="Phobius"/>
    </source>
</evidence>
<evidence type="ECO:0000313" key="3">
    <source>
        <dbReference type="Proteomes" id="UP001470230"/>
    </source>
</evidence>
<comment type="caution">
    <text evidence="2">The sequence shown here is derived from an EMBL/GenBank/DDBJ whole genome shotgun (WGS) entry which is preliminary data.</text>
</comment>
<dbReference type="Proteomes" id="UP001470230">
    <property type="component" value="Unassembled WGS sequence"/>
</dbReference>
<proteinExistence type="predicted"/>
<keyword evidence="1" id="KW-0812">Transmembrane</keyword>
<keyword evidence="3" id="KW-1185">Reference proteome</keyword>
<accession>A0ABR2HEM7</accession>
<keyword evidence="1" id="KW-1133">Transmembrane helix</keyword>